<dbReference type="PANTHER" id="PTHR33116">
    <property type="entry name" value="REVERSE TRANSCRIPTASE ZINC-BINDING DOMAIN-CONTAINING PROTEIN-RELATED-RELATED"/>
    <property type="match status" value="1"/>
</dbReference>
<dbReference type="InterPro" id="IPR005135">
    <property type="entry name" value="Endo/exonuclease/phosphatase"/>
</dbReference>
<name>A0A2N9GYX3_FAGSY</name>
<feature type="region of interest" description="Disordered" evidence="2">
    <location>
        <begin position="420"/>
        <end position="440"/>
    </location>
</feature>
<dbReference type="Pfam" id="PF14392">
    <property type="entry name" value="zf-CCHC_4"/>
    <property type="match status" value="1"/>
</dbReference>
<dbReference type="GO" id="GO:0004523">
    <property type="term" value="F:RNA-DNA hybrid ribonuclease activity"/>
    <property type="evidence" value="ECO:0007669"/>
    <property type="project" value="InterPro"/>
</dbReference>
<dbReference type="InterPro" id="IPR025558">
    <property type="entry name" value="DUF4283"/>
</dbReference>
<dbReference type="Gene3D" id="3.60.10.10">
    <property type="entry name" value="Endonuclease/exonuclease/phosphatase"/>
    <property type="match status" value="1"/>
</dbReference>
<gene>
    <name evidence="4" type="ORF">FSB_LOCUS32386</name>
</gene>
<feature type="domain" description="CCHC-type" evidence="3">
    <location>
        <begin position="181"/>
        <end position="194"/>
    </location>
</feature>
<accession>A0A2N9GYX3</accession>
<dbReference type="InterPro" id="IPR036691">
    <property type="entry name" value="Endo/exonu/phosph_ase_sf"/>
</dbReference>
<organism evidence="4">
    <name type="scientific">Fagus sylvatica</name>
    <name type="common">Beechnut</name>
    <dbReference type="NCBI Taxonomy" id="28930"/>
    <lineage>
        <taxon>Eukaryota</taxon>
        <taxon>Viridiplantae</taxon>
        <taxon>Streptophyta</taxon>
        <taxon>Embryophyta</taxon>
        <taxon>Tracheophyta</taxon>
        <taxon>Spermatophyta</taxon>
        <taxon>Magnoliopsida</taxon>
        <taxon>eudicotyledons</taxon>
        <taxon>Gunneridae</taxon>
        <taxon>Pentapetalae</taxon>
        <taxon>rosids</taxon>
        <taxon>fabids</taxon>
        <taxon>Fagales</taxon>
        <taxon>Fagaceae</taxon>
        <taxon>Fagus</taxon>
    </lineage>
</organism>
<evidence type="ECO:0000256" key="1">
    <source>
        <dbReference type="PROSITE-ProRule" id="PRU00047"/>
    </source>
</evidence>
<dbReference type="EMBL" id="OIVN01002544">
    <property type="protein sequence ID" value="SPD04504.1"/>
    <property type="molecule type" value="Genomic_DNA"/>
</dbReference>
<dbReference type="InterPro" id="IPR025836">
    <property type="entry name" value="Zn_knuckle_CX2CX4HX4C"/>
</dbReference>
<keyword evidence="1" id="KW-0862">Zinc</keyword>
<evidence type="ECO:0000313" key="4">
    <source>
        <dbReference type="EMBL" id="SPD04504.1"/>
    </source>
</evidence>
<proteinExistence type="predicted"/>
<dbReference type="PANTHER" id="PTHR33116:SF86">
    <property type="entry name" value="REVERSE TRANSCRIPTASE DOMAIN-CONTAINING PROTEIN"/>
    <property type="match status" value="1"/>
</dbReference>
<dbReference type="SUPFAM" id="SSF56219">
    <property type="entry name" value="DNase I-like"/>
    <property type="match status" value="1"/>
</dbReference>
<dbReference type="Pfam" id="PF03372">
    <property type="entry name" value="Exo_endo_phos"/>
    <property type="match status" value="1"/>
</dbReference>
<dbReference type="InterPro" id="IPR001878">
    <property type="entry name" value="Znf_CCHC"/>
</dbReference>
<protein>
    <recommendedName>
        <fullName evidence="3">CCHC-type domain-containing protein</fullName>
    </recommendedName>
</protein>
<sequence>MEDNDENNQQILDIISKTEKISCADNRLELPPNQESLGFSLIGKLLSTRSFNGSAVQEIVSKAWNPKRTIKVTPTGKNIFIFGFELESDMQQVFYKRPWTIKGAHLILKEWCLDLAWDEVDFNWSTFWLQVHGVPRSWKSKDNLVHIGTEAGNVKEVELNEENRLKDLWIGLKYEKLPDLCFKCGIMGHKSRFCGCLPSTLSNEHGFRFLAFGPWMRTDNDLSPPGIYEKALKDFGRSTDESFQSSEFNNEGPVSPTTDQTTTVPVRVHDEVQVRQSVPSGTDLEDTRMANATIESVSTILHDDSSATKCGLSTHSLMRMVETEILYPTPCQPVKTNSTQTYNLNSFSGLSHQPMASGPIPVNIQIEQNSKPHNQTKASDQSNCSINPNHLEALLSTMIPTDLLNTEPVVLPHPIPKPKWKRLARNNPTPINPDPNLRLPVSSKRKAVDLSTPDVDIELCDSKQRRLNVSLGDVLSSSALEAPRVVFLMETRLEVRNIEWLRIKLGMQGALAVDRVGYGGGLALFWGSDTTVSVRSYSPRHIDAEIISVEGVHWRFMGFYGNPEHHRRMESWDLLRRLEAESSLPWLVCGDFNEIVDNREKLGYRNRAQRLMKNFREALTDCGLSDLGFQGPKFTWSNLQSNENVIFTRLDRGVSTREWLQLFPGTKVRILPFAPSDHHAVIVDCNSEVTQSSRRKHQFKFEAMWVKREGCEEVVRKAWETPQDGTRMFQLCQKIKGCRMALTQWNKQGILSLPSKIKGLRAKLSNIDNNIHEVWQDHARLTERHATRKELNHLISQKEIYWRQRSRILWMRDGDRNTKFFHECASQRKRKNDIVHLRSQDDAWVSNKEELGGLVNHYFQNLFTSSNPSGMGINQGGMGLFGGFDVKVGFQQHLGGDNYEVYYNSAVLSAFEWGEADFVFRGVAVCRGGLRVTHLLFADDCLLFFRATTDECLAVMNILDNTNTSTESREDIRNLMGASNTNSIEKYLGLPSFVGRSKIKAFEDLPSKVWKKLQGLKEKFLSQAGREILIKAVTQAIPVYAMSCFRIPDGICASINSMSSNFWWGQKKNERKMHWKSWHDMCSSKSDGGMGFRNLKFFNLALLAKQCWRLIHHPYSLIGRIFKAKYFPTCSFMDAKIPTHSSFIWRSIAQAREVIVKGSRWCVGDGAAIKIWQDKWIPSSSGHKVISPNNVLQPTARVCELFSPSFSWNNELIEEIFLPFEADSIKKIPLAGVNKSDRLIWAQTPNGIFSVQSAYHMLVEESNNGFHGASSSLWWSSFWKKLWLVQVPQKIKLFMWKACSNILPLCTKLFDRKITSNFSCPVCGDEAKTIDHTFMNCSVALAAWGKHPNFIALLQSGLHPGKVQQISLKASRYALEFLEVVSDPTPSLEAPRSAWTPPSSSHLFKVNVASVLFKERQEVGIGVVVRNSQGVVLAATSEKIRSEGDWLWSSAVSLLKSLKLLLSICFFTVEIECNNSYLVSLLNSGKDFFTETGWIIEDIRELLPSFYSISFKSIPKLCNHVALALASFFKEKDEQSVWLEDCPPFLFPIVSADFP</sequence>
<dbReference type="InterPro" id="IPR002156">
    <property type="entry name" value="RNaseH_domain"/>
</dbReference>
<keyword evidence="1" id="KW-0863">Zinc-finger</keyword>
<dbReference type="GO" id="GO:0003676">
    <property type="term" value="F:nucleic acid binding"/>
    <property type="evidence" value="ECO:0007669"/>
    <property type="project" value="InterPro"/>
</dbReference>
<dbReference type="InterPro" id="IPR026960">
    <property type="entry name" value="RVT-Znf"/>
</dbReference>
<dbReference type="Pfam" id="PF13966">
    <property type="entry name" value="zf-RVT"/>
    <property type="match status" value="1"/>
</dbReference>
<evidence type="ECO:0000256" key="2">
    <source>
        <dbReference type="SAM" id="MobiDB-lite"/>
    </source>
</evidence>
<keyword evidence="1" id="KW-0479">Metal-binding</keyword>
<dbReference type="Pfam" id="PF14111">
    <property type="entry name" value="DUF4283"/>
    <property type="match status" value="1"/>
</dbReference>
<dbReference type="InterPro" id="IPR044730">
    <property type="entry name" value="RNase_H-like_dom_plant"/>
</dbReference>
<dbReference type="GO" id="GO:0008270">
    <property type="term" value="F:zinc ion binding"/>
    <property type="evidence" value="ECO:0007669"/>
    <property type="project" value="UniProtKB-KW"/>
</dbReference>
<dbReference type="CDD" id="cd06222">
    <property type="entry name" value="RNase_H_like"/>
    <property type="match status" value="1"/>
</dbReference>
<dbReference type="Pfam" id="PF13456">
    <property type="entry name" value="RVT_3"/>
    <property type="match status" value="1"/>
</dbReference>
<evidence type="ECO:0000259" key="3">
    <source>
        <dbReference type="PROSITE" id="PS50158"/>
    </source>
</evidence>
<reference evidence="4" key="1">
    <citation type="submission" date="2018-02" db="EMBL/GenBank/DDBJ databases">
        <authorList>
            <person name="Cohen D.B."/>
            <person name="Kent A.D."/>
        </authorList>
    </citation>
    <scope>NUCLEOTIDE SEQUENCE</scope>
</reference>
<dbReference type="PROSITE" id="PS50158">
    <property type="entry name" value="ZF_CCHC"/>
    <property type="match status" value="1"/>
</dbReference>
<feature type="region of interest" description="Disordered" evidence="2">
    <location>
        <begin position="241"/>
        <end position="261"/>
    </location>
</feature>